<dbReference type="Gene3D" id="1.10.443.10">
    <property type="entry name" value="Intergrase catalytic core"/>
    <property type="match status" value="1"/>
</dbReference>
<dbReference type="GO" id="GO:0006310">
    <property type="term" value="P:DNA recombination"/>
    <property type="evidence" value="ECO:0007669"/>
    <property type="project" value="UniProtKB-KW"/>
</dbReference>
<dbReference type="GO" id="GO:0015074">
    <property type="term" value="P:DNA integration"/>
    <property type="evidence" value="ECO:0007669"/>
    <property type="project" value="InterPro"/>
</dbReference>
<dbReference type="EMBL" id="JACIEP010000025">
    <property type="protein sequence ID" value="MBB4038220.1"/>
    <property type="molecule type" value="Genomic_DNA"/>
</dbReference>
<organism evidence="3 4">
    <name type="scientific">Dysgonomonas hofstadii</name>
    <dbReference type="NCBI Taxonomy" id="637886"/>
    <lineage>
        <taxon>Bacteria</taxon>
        <taxon>Pseudomonadati</taxon>
        <taxon>Bacteroidota</taxon>
        <taxon>Bacteroidia</taxon>
        <taxon>Bacteroidales</taxon>
        <taxon>Dysgonomonadaceae</taxon>
        <taxon>Dysgonomonas</taxon>
    </lineage>
</organism>
<dbReference type="InterPro" id="IPR013762">
    <property type="entry name" value="Integrase-like_cat_sf"/>
</dbReference>
<comment type="caution">
    <text evidence="3">The sequence shown here is derived from an EMBL/GenBank/DDBJ whole genome shotgun (WGS) entry which is preliminary data.</text>
</comment>
<dbReference type="AlphaFoldDB" id="A0A840CQE4"/>
<dbReference type="Proteomes" id="UP000555103">
    <property type="component" value="Unassembled WGS sequence"/>
</dbReference>
<evidence type="ECO:0000313" key="4">
    <source>
        <dbReference type="Proteomes" id="UP000555103"/>
    </source>
</evidence>
<dbReference type="GO" id="GO:0003677">
    <property type="term" value="F:DNA binding"/>
    <property type="evidence" value="ECO:0007669"/>
    <property type="project" value="InterPro"/>
</dbReference>
<dbReference type="Pfam" id="PF00589">
    <property type="entry name" value="Phage_integrase"/>
    <property type="match status" value="1"/>
</dbReference>
<protein>
    <submittedName>
        <fullName evidence="3">Site-specific recombinase XerD</fullName>
    </submittedName>
</protein>
<proteinExistence type="predicted"/>
<dbReference type="SUPFAM" id="SSF56349">
    <property type="entry name" value="DNA breaking-rejoining enzymes"/>
    <property type="match status" value="1"/>
</dbReference>
<sequence length="100" mass="11424">MLYNTTDNTAPIFPLPSRDQIWFEVHEIGFSLGIKENLSYHMSRHSFGTLMLSAGIPIESISKMMGHTNISSTQIYSKVTDDKISEDMDKLMERRKAINN</sequence>
<dbReference type="InterPro" id="IPR011010">
    <property type="entry name" value="DNA_brk_join_enz"/>
</dbReference>
<gene>
    <name evidence="3" type="ORF">GGR21_004152</name>
</gene>
<evidence type="ECO:0000313" key="3">
    <source>
        <dbReference type="EMBL" id="MBB4038220.1"/>
    </source>
</evidence>
<accession>A0A840CQE4</accession>
<feature type="domain" description="Tyr recombinase" evidence="2">
    <location>
        <begin position="1"/>
        <end position="89"/>
    </location>
</feature>
<dbReference type="PROSITE" id="PS51898">
    <property type="entry name" value="TYR_RECOMBINASE"/>
    <property type="match status" value="1"/>
</dbReference>
<evidence type="ECO:0000256" key="1">
    <source>
        <dbReference type="ARBA" id="ARBA00023172"/>
    </source>
</evidence>
<name>A0A840CQE4_9BACT</name>
<reference evidence="3 4" key="1">
    <citation type="submission" date="2020-08" db="EMBL/GenBank/DDBJ databases">
        <title>Genomic Encyclopedia of Type Strains, Phase IV (KMG-IV): sequencing the most valuable type-strain genomes for metagenomic binning, comparative biology and taxonomic classification.</title>
        <authorList>
            <person name="Goeker M."/>
        </authorList>
    </citation>
    <scope>NUCLEOTIDE SEQUENCE [LARGE SCALE GENOMIC DNA]</scope>
    <source>
        <strain evidence="3 4">DSM 104969</strain>
    </source>
</reference>
<evidence type="ECO:0000259" key="2">
    <source>
        <dbReference type="PROSITE" id="PS51898"/>
    </source>
</evidence>
<keyword evidence="4" id="KW-1185">Reference proteome</keyword>
<keyword evidence="1" id="KW-0233">DNA recombination</keyword>
<dbReference type="InterPro" id="IPR002104">
    <property type="entry name" value="Integrase_catalytic"/>
</dbReference>